<evidence type="ECO:0000313" key="3">
    <source>
        <dbReference type="Proteomes" id="UP001154282"/>
    </source>
</evidence>
<evidence type="ECO:0000256" key="1">
    <source>
        <dbReference type="SAM" id="MobiDB-lite"/>
    </source>
</evidence>
<reference evidence="2" key="1">
    <citation type="submission" date="2022-08" db="EMBL/GenBank/DDBJ databases">
        <authorList>
            <person name="Gutierrez-Valencia J."/>
        </authorList>
    </citation>
    <scope>NUCLEOTIDE SEQUENCE</scope>
</reference>
<feature type="compositionally biased region" description="Low complexity" evidence="1">
    <location>
        <begin position="88"/>
        <end position="97"/>
    </location>
</feature>
<evidence type="ECO:0000313" key="2">
    <source>
        <dbReference type="EMBL" id="CAI0425102.1"/>
    </source>
</evidence>
<sequence length="158" mass="17228">LDNTKEAGCFINSFNEQQLVQQTSFTLFIPSFFLSAQTITQAPSILIFSNQGQQQPSPSSSSRTRNQEPAPPSFLPSLDKQAARGRALPSLSSFSSSKQLSITILLVNKQQQLQLISLASKHVQSATTIPAYCTSTKLQKPGTISKRTIPGTSRSQRN</sequence>
<gene>
    <name evidence="2" type="ORF">LITE_LOCUS20228</name>
</gene>
<dbReference type="EMBL" id="CAMGYJ010000005">
    <property type="protein sequence ID" value="CAI0425102.1"/>
    <property type="molecule type" value="Genomic_DNA"/>
</dbReference>
<dbReference type="AlphaFoldDB" id="A0AAV0KTU1"/>
<comment type="caution">
    <text evidence="2">The sequence shown here is derived from an EMBL/GenBank/DDBJ whole genome shotgun (WGS) entry which is preliminary data.</text>
</comment>
<protein>
    <submittedName>
        <fullName evidence="2">Uncharacterized protein</fullName>
    </submittedName>
</protein>
<feature type="non-terminal residue" evidence="2">
    <location>
        <position position="1"/>
    </location>
</feature>
<accession>A0AAV0KTU1</accession>
<feature type="region of interest" description="Disordered" evidence="1">
    <location>
        <begin position="50"/>
        <end position="97"/>
    </location>
</feature>
<dbReference type="Proteomes" id="UP001154282">
    <property type="component" value="Unassembled WGS sequence"/>
</dbReference>
<feature type="compositionally biased region" description="Low complexity" evidence="1">
    <location>
        <begin position="50"/>
        <end position="64"/>
    </location>
</feature>
<proteinExistence type="predicted"/>
<name>A0AAV0KTU1_9ROSI</name>
<organism evidence="2 3">
    <name type="scientific">Linum tenue</name>
    <dbReference type="NCBI Taxonomy" id="586396"/>
    <lineage>
        <taxon>Eukaryota</taxon>
        <taxon>Viridiplantae</taxon>
        <taxon>Streptophyta</taxon>
        <taxon>Embryophyta</taxon>
        <taxon>Tracheophyta</taxon>
        <taxon>Spermatophyta</taxon>
        <taxon>Magnoliopsida</taxon>
        <taxon>eudicotyledons</taxon>
        <taxon>Gunneridae</taxon>
        <taxon>Pentapetalae</taxon>
        <taxon>rosids</taxon>
        <taxon>fabids</taxon>
        <taxon>Malpighiales</taxon>
        <taxon>Linaceae</taxon>
        <taxon>Linum</taxon>
    </lineage>
</organism>
<keyword evidence="3" id="KW-1185">Reference proteome</keyword>